<dbReference type="EMBL" id="CVOQ01000009">
    <property type="protein sequence ID" value="CRI08163.1"/>
    <property type="molecule type" value="Genomic_DNA"/>
</dbReference>
<reference evidence="1 2" key="1">
    <citation type="submission" date="2015-04" db="EMBL/GenBank/DDBJ databases">
        <authorList>
            <person name="Syromyatnikov M.Y."/>
            <person name="Popov V.N."/>
        </authorList>
    </citation>
    <scope>NUCLEOTIDE SEQUENCE [LARGE SCALE GENOMIC DNA]</scope>
    <source>
        <strain evidence="1 2">AH1</strain>
    </source>
</reference>
<accession>A0A0U1MFN7</accession>
<protein>
    <submittedName>
        <fullName evidence="1">Uncharacterized protein</fullName>
    </submittedName>
</protein>
<organism evidence="1 2">
    <name type="scientific">Staphylococcus aureus</name>
    <dbReference type="NCBI Taxonomy" id="1280"/>
    <lineage>
        <taxon>Bacteria</taxon>
        <taxon>Bacillati</taxon>
        <taxon>Bacillota</taxon>
        <taxon>Bacilli</taxon>
        <taxon>Bacillales</taxon>
        <taxon>Staphylococcaceae</taxon>
        <taxon>Staphylococcus</taxon>
    </lineage>
</organism>
<gene>
    <name evidence="1" type="ORF">BN1321_170032</name>
</gene>
<evidence type="ECO:0000313" key="2">
    <source>
        <dbReference type="Proteomes" id="UP000039437"/>
    </source>
</evidence>
<sequence>MNPDKIGMINANALLLPMFQSYSANALYSELFGSNEFAPNKNTIAIKIPPDITSGSMLETPFIKCL</sequence>
<evidence type="ECO:0000313" key="1">
    <source>
        <dbReference type="EMBL" id="CRI08163.1"/>
    </source>
</evidence>
<dbReference type="Proteomes" id="UP000039437">
    <property type="component" value="Unassembled WGS sequence"/>
</dbReference>
<name>A0A0U1MFN7_STAAU</name>
<proteinExistence type="predicted"/>
<dbReference type="AlphaFoldDB" id="A0A0U1MFN7"/>